<protein>
    <submittedName>
        <fullName evidence="10">Putative TDT family transporter</fullName>
    </submittedName>
</protein>
<keyword evidence="5 9" id="KW-0812">Transmembrane</keyword>
<gene>
    <name evidence="10" type="ORF">GOSPT_007_00700</name>
</gene>
<keyword evidence="11" id="KW-1185">Reference proteome</keyword>
<comment type="caution">
    <text evidence="10">The sequence shown here is derived from an EMBL/GenBank/DDBJ whole genome shotgun (WGS) entry which is preliminary data.</text>
</comment>
<feature type="transmembrane region" description="Helical" evidence="9">
    <location>
        <begin position="288"/>
        <end position="311"/>
    </location>
</feature>
<evidence type="ECO:0000256" key="9">
    <source>
        <dbReference type="SAM" id="Phobius"/>
    </source>
</evidence>
<dbReference type="PANTHER" id="PTHR31686">
    <property type="match status" value="1"/>
</dbReference>
<dbReference type="EMBL" id="BAFC01000007">
    <property type="protein sequence ID" value="GAB37459.1"/>
    <property type="molecule type" value="Genomic_DNA"/>
</dbReference>
<feature type="transmembrane region" description="Helical" evidence="9">
    <location>
        <begin position="35"/>
        <end position="56"/>
    </location>
</feature>
<name>H5TVF1_9ACTN</name>
<feature type="transmembrane region" description="Helical" evidence="9">
    <location>
        <begin position="207"/>
        <end position="230"/>
    </location>
</feature>
<evidence type="ECO:0000313" key="11">
    <source>
        <dbReference type="Proteomes" id="UP000005845"/>
    </source>
</evidence>
<feature type="transmembrane region" description="Helical" evidence="9">
    <location>
        <begin position="350"/>
        <end position="372"/>
    </location>
</feature>
<comment type="similarity">
    <text evidence="2">Belongs to the tellurite-resistance/dicarboxylate transporter (TDT) family.</text>
</comment>
<keyword evidence="3" id="KW-0813">Transport</keyword>
<proteinExistence type="inferred from homology"/>
<feature type="transmembrane region" description="Helical" evidence="9">
    <location>
        <begin position="68"/>
        <end position="86"/>
    </location>
</feature>
<dbReference type="InterPro" id="IPR038665">
    <property type="entry name" value="Voltage-dep_anion_channel_sf"/>
</dbReference>
<accession>H5TVF1</accession>
<dbReference type="InterPro" id="IPR051629">
    <property type="entry name" value="Sulfite_efflux_TDT"/>
</dbReference>
<dbReference type="Pfam" id="PF03595">
    <property type="entry name" value="SLAC1"/>
    <property type="match status" value="1"/>
</dbReference>
<feature type="transmembrane region" description="Helical" evidence="9">
    <location>
        <begin position="107"/>
        <end position="129"/>
    </location>
</feature>
<feature type="transmembrane region" description="Helical" evidence="9">
    <location>
        <begin position="323"/>
        <end position="344"/>
    </location>
</feature>
<dbReference type="PANTHER" id="PTHR31686:SF1">
    <property type="entry name" value="SULFITE EFFLUX PUMP SSU1"/>
    <property type="match status" value="1"/>
</dbReference>
<feature type="transmembrane region" description="Helical" evidence="9">
    <location>
        <begin position="141"/>
        <end position="160"/>
    </location>
</feature>
<feature type="transmembrane region" description="Helical" evidence="9">
    <location>
        <begin position="242"/>
        <end position="268"/>
    </location>
</feature>
<evidence type="ECO:0000256" key="8">
    <source>
        <dbReference type="SAM" id="MobiDB-lite"/>
    </source>
</evidence>
<dbReference type="eggNOG" id="COG1275">
    <property type="taxonomic scope" value="Bacteria"/>
</dbReference>
<comment type="subcellular location">
    <subcellularLocation>
        <location evidence="1">Cell membrane</location>
        <topology evidence="1">Multi-pass membrane protein</topology>
    </subcellularLocation>
</comment>
<evidence type="ECO:0000256" key="6">
    <source>
        <dbReference type="ARBA" id="ARBA00022989"/>
    </source>
</evidence>
<dbReference type="InterPro" id="IPR004695">
    <property type="entry name" value="SLAC1/Mae1/Ssu1/TehA"/>
</dbReference>
<keyword evidence="7 9" id="KW-0472">Membrane</keyword>
<keyword evidence="4" id="KW-1003">Cell membrane</keyword>
<reference evidence="10 11" key="1">
    <citation type="submission" date="2012-02" db="EMBL/GenBank/DDBJ databases">
        <title>Whole genome shotgun sequence of Gordonia sputi NBRC 100414.</title>
        <authorList>
            <person name="Yoshida I."/>
            <person name="Hosoyama A."/>
            <person name="Tsuchikane K."/>
            <person name="Katsumata H."/>
            <person name="Yamazaki S."/>
            <person name="Fujita N."/>
        </authorList>
    </citation>
    <scope>NUCLEOTIDE SEQUENCE [LARGE SCALE GENOMIC DNA]</scope>
    <source>
        <strain evidence="10 11">NBRC 100414</strain>
    </source>
</reference>
<dbReference type="Proteomes" id="UP000005845">
    <property type="component" value="Unassembled WGS sequence"/>
</dbReference>
<keyword evidence="6 9" id="KW-1133">Transmembrane helix</keyword>
<organism evidence="10 11">
    <name type="scientific">Gordonia sputi NBRC 100414</name>
    <dbReference type="NCBI Taxonomy" id="1089453"/>
    <lineage>
        <taxon>Bacteria</taxon>
        <taxon>Bacillati</taxon>
        <taxon>Actinomycetota</taxon>
        <taxon>Actinomycetes</taxon>
        <taxon>Mycobacteriales</taxon>
        <taxon>Gordoniaceae</taxon>
        <taxon>Gordonia</taxon>
    </lineage>
</organism>
<evidence type="ECO:0000256" key="5">
    <source>
        <dbReference type="ARBA" id="ARBA00022692"/>
    </source>
</evidence>
<dbReference type="AlphaFoldDB" id="H5TVF1"/>
<feature type="transmembrane region" description="Helical" evidence="9">
    <location>
        <begin position="172"/>
        <end position="195"/>
    </location>
</feature>
<sequence length="387" mass="40154">MLGTMTEILDRPLTPDVPSSGSSGRRRAEAFAHITPNWFAAVMGTGIVATSAISVAGDVPAVRGFATAIWLLAAVLLVVIAAAFGVHWVRHPAQARHYAADPVMVQFYGAIPMALLTVGAGTITVGVSLLGSDAGVVVDAALWSVGTLLGLGTAIAVPFLMMTRHRRRSDLVALPAWLMPVVPPMVSATTGALLVDHVPAGQWRVSFLLLCYLLFGLSLFLGLITLSMIYGRLVHGTVPTGCAAPTIWITLGVIGQSITAANSLAAHADSALAGYTSESHTIATGLRIFGVGYGVAATGLGVVMFALATAVTVHNIRRSMPFALTWWSFTFPIGTCVTGLAALATALDVTMFRVAAAMLLVVLVAAWTTVFTRTAAAVLDGRLPAAA</sequence>
<evidence type="ECO:0000256" key="4">
    <source>
        <dbReference type="ARBA" id="ARBA00022475"/>
    </source>
</evidence>
<dbReference type="CDD" id="cd09320">
    <property type="entry name" value="TDT_like_2"/>
    <property type="match status" value="1"/>
</dbReference>
<dbReference type="Gene3D" id="1.50.10.150">
    <property type="entry name" value="Voltage-dependent anion channel"/>
    <property type="match status" value="1"/>
</dbReference>
<evidence type="ECO:0000256" key="7">
    <source>
        <dbReference type="ARBA" id="ARBA00023136"/>
    </source>
</evidence>
<evidence type="ECO:0000256" key="3">
    <source>
        <dbReference type="ARBA" id="ARBA00022448"/>
    </source>
</evidence>
<dbReference type="GO" id="GO:0005886">
    <property type="term" value="C:plasma membrane"/>
    <property type="evidence" value="ECO:0007669"/>
    <property type="project" value="UniProtKB-SubCell"/>
</dbReference>
<evidence type="ECO:0000313" key="10">
    <source>
        <dbReference type="EMBL" id="GAB37459.1"/>
    </source>
</evidence>
<evidence type="ECO:0000256" key="1">
    <source>
        <dbReference type="ARBA" id="ARBA00004651"/>
    </source>
</evidence>
<dbReference type="GO" id="GO:0055085">
    <property type="term" value="P:transmembrane transport"/>
    <property type="evidence" value="ECO:0007669"/>
    <property type="project" value="InterPro"/>
</dbReference>
<feature type="region of interest" description="Disordered" evidence="8">
    <location>
        <begin position="1"/>
        <end position="24"/>
    </location>
</feature>
<evidence type="ECO:0000256" key="2">
    <source>
        <dbReference type="ARBA" id="ARBA00008566"/>
    </source>
</evidence>